<feature type="transmembrane region" description="Helical" evidence="8">
    <location>
        <begin position="180"/>
        <end position="203"/>
    </location>
</feature>
<proteinExistence type="inferred from homology"/>
<keyword evidence="4" id="KW-1003">Cell membrane</keyword>
<dbReference type="InterPro" id="IPR018093">
    <property type="entry name" value="BCCT_CS"/>
</dbReference>
<evidence type="ECO:0000256" key="5">
    <source>
        <dbReference type="ARBA" id="ARBA00022692"/>
    </source>
</evidence>
<dbReference type="Proteomes" id="UP000198853">
    <property type="component" value="Unassembled WGS sequence"/>
</dbReference>
<keyword evidence="10" id="KW-1185">Reference proteome</keyword>
<dbReference type="Pfam" id="PF02028">
    <property type="entry name" value="BCCT"/>
    <property type="match status" value="1"/>
</dbReference>
<accession>A0A1G8LR93</accession>
<dbReference type="OrthoDB" id="9775735at2"/>
<feature type="transmembrane region" description="Helical" evidence="8">
    <location>
        <begin position="88"/>
        <end position="107"/>
    </location>
</feature>
<dbReference type="GO" id="GO:0005886">
    <property type="term" value="C:plasma membrane"/>
    <property type="evidence" value="ECO:0007669"/>
    <property type="project" value="UniProtKB-SubCell"/>
</dbReference>
<feature type="transmembrane region" description="Helical" evidence="8">
    <location>
        <begin position="9"/>
        <end position="27"/>
    </location>
</feature>
<feature type="transmembrane region" description="Helical" evidence="8">
    <location>
        <begin position="139"/>
        <end position="159"/>
    </location>
</feature>
<feature type="transmembrane region" description="Helical" evidence="8">
    <location>
        <begin position="47"/>
        <end position="67"/>
    </location>
</feature>
<keyword evidence="7 8" id="KW-0472">Membrane</keyword>
<evidence type="ECO:0000256" key="6">
    <source>
        <dbReference type="ARBA" id="ARBA00022989"/>
    </source>
</evidence>
<comment type="similarity">
    <text evidence="2">Belongs to the BCCT transporter (TC 2.A.15) family.</text>
</comment>
<feature type="transmembrane region" description="Helical" evidence="8">
    <location>
        <begin position="394"/>
        <end position="417"/>
    </location>
</feature>
<evidence type="ECO:0000256" key="7">
    <source>
        <dbReference type="ARBA" id="ARBA00023136"/>
    </source>
</evidence>
<feature type="transmembrane region" description="Helical" evidence="8">
    <location>
        <begin position="345"/>
        <end position="368"/>
    </location>
</feature>
<feature type="transmembrane region" description="Helical" evidence="8">
    <location>
        <begin position="256"/>
        <end position="279"/>
    </location>
</feature>
<name>A0A1G8LR93_9BACI</name>
<feature type="transmembrane region" description="Helical" evidence="8">
    <location>
        <begin position="313"/>
        <end position="333"/>
    </location>
</feature>
<feature type="transmembrane region" description="Helical" evidence="8">
    <location>
        <begin position="463"/>
        <end position="483"/>
    </location>
</feature>
<gene>
    <name evidence="9" type="ORF">SAMN04488123_103208</name>
</gene>
<comment type="subcellular location">
    <subcellularLocation>
        <location evidence="1">Cell membrane</location>
        <topology evidence="1">Multi-pass membrane protein</topology>
    </subcellularLocation>
</comment>
<evidence type="ECO:0000256" key="8">
    <source>
        <dbReference type="SAM" id="Phobius"/>
    </source>
</evidence>
<evidence type="ECO:0000313" key="10">
    <source>
        <dbReference type="Proteomes" id="UP000198853"/>
    </source>
</evidence>
<keyword evidence="5 8" id="KW-0812">Transmembrane</keyword>
<dbReference type="PANTHER" id="PTHR30047">
    <property type="entry name" value="HIGH-AFFINITY CHOLINE TRANSPORT PROTEIN-RELATED"/>
    <property type="match status" value="1"/>
</dbReference>
<dbReference type="AlphaFoldDB" id="A0A1G8LR93"/>
<evidence type="ECO:0000256" key="3">
    <source>
        <dbReference type="ARBA" id="ARBA00022448"/>
    </source>
</evidence>
<dbReference type="NCBIfam" id="TIGR00842">
    <property type="entry name" value="bcct"/>
    <property type="match status" value="1"/>
</dbReference>
<dbReference type="InterPro" id="IPR000060">
    <property type="entry name" value="BCCT_transptr"/>
</dbReference>
<feature type="transmembrane region" description="Helical" evidence="8">
    <location>
        <begin position="223"/>
        <end position="244"/>
    </location>
</feature>
<evidence type="ECO:0000256" key="4">
    <source>
        <dbReference type="ARBA" id="ARBA00022475"/>
    </source>
</evidence>
<dbReference type="EMBL" id="FNEN01000003">
    <property type="protein sequence ID" value="SDI57720.1"/>
    <property type="molecule type" value="Genomic_DNA"/>
</dbReference>
<organism evidence="9 10">
    <name type="scientific">Natribacillus halophilus</name>
    <dbReference type="NCBI Taxonomy" id="549003"/>
    <lineage>
        <taxon>Bacteria</taxon>
        <taxon>Bacillati</taxon>
        <taxon>Bacillota</taxon>
        <taxon>Bacilli</taxon>
        <taxon>Bacillales</taxon>
        <taxon>Bacillaceae</taxon>
        <taxon>Natribacillus</taxon>
    </lineage>
</organism>
<evidence type="ECO:0000313" key="9">
    <source>
        <dbReference type="EMBL" id="SDI57720.1"/>
    </source>
</evidence>
<keyword evidence="6 8" id="KW-1133">Transmembrane helix</keyword>
<sequence length="499" mass="54817">MNKKKIGAVFYWSASIVLLIVIVGFFAPDFLETVTAQTQEMISSIFGWYYLIIVSIFVLVCLFFIVSPYGKIKLGKEEDQPEFKLPSWFALLFSAGMGTGLLFWGAAEPISHYALDSPTVEPGSDEAILESMRFVFFHWGLHAWGIYAIVAICLGYFKFRKEESGTISSALSPLMDSEGAWGMIINVIAVVATVSGIATTLGFGAVQINGGITFLTGIGESFLFQLGIIAVITVLYLISSATGIQKGIRYLSNTNMVLAGVLLLFVIIAGPTLFSLNIFTNTIGEYLQSLPEMSFRIAPTDPDARAWINDWTIFYWAWWMAWSPYVGTFVARVSKGRTLRQFTVGVLLAPSIVGFIWFSFLGGSSIFLESQQGANLSSLATEEMLFGLLDHLPLATVMSILAIVLIAIFFITSGDSATFVLGMQTSNGDTNPARRVKFIWGILLSAIATILLYSGGLQAVENTMIIAAFPFSIVMLLMIFALLKALRKERKEQKQANTR</sequence>
<protein>
    <submittedName>
        <fullName evidence="9">Glycine betaine transporter</fullName>
    </submittedName>
</protein>
<dbReference type="RefSeq" id="WP_090396760.1">
    <property type="nucleotide sequence ID" value="NZ_FNEN01000003.1"/>
</dbReference>
<keyword evidence="3" id="KW-0813">Transport</keyword>
<dbReference type="GO" id="GO:0022857">
    <property type="term" value="F:transmembrane transporter activity"/>
    <property type="evidence" value="ECO:0007669"/>
    <property type="project" value="InterPro"/>
</dbReference>
<feature type="transmembrane region" description="Helical" evidence="8">
    <location>
        <begin position="438"/>
        <end position="457"/>
    </location>
</feature>
<dbReference type="PANTHER" id="PTHR30047:SF7">
    <property type="entry name" value="HIGH-AFFINITY CHOLINE TRANSPORT PROTEIN"/>
    <property type="match status" value="1"/>
</dbReference>
<reference evidence="9 10" key="1">
    <citation type="submission" date="2016-10" db="EMBL/GenBank/DDBJ databases">
        <authorList>
            <person name="de Groot N.N."/>
        </authorList>
    </citation>
    <scope>NUCLEOTIDE SEQUENCE [LARGE SCALE GENOMIC DNA]</scope>
    <source>
        <strain evidence="9 10">DSM 21771</strain>
    </source>
</reference>
<evidence type="ECO:0000256" key="2">
    <source>
        <dbReference type="ARBA" id="ARBA00005658"/>
    </source>
</evidence>
<evidence type="ECO:0000256" key="1">
    <source>
        <dbReference type="ARBA" id="ARBA00004651"/>
    </source>
</evidence>
<dbReference type="PROSITE" id="PS01303">
    <property type="entry name" value="BCCT"/>
    <property type="match status" value="1"/>
</dbReference>